<proteinExistence type="predicted"/>
<accession>A0A6H5GAL2</accession>
<gene>
    <name evidence="2" type="ORF">NTEN_LOCUS5058</name>
</gene>
<dbReference type="EMBL" id="CADCXU010007337">
    <property type="protein sequence ID" value="CAA9998775.1"/>
    <property type="molecule type" value="Genomic_DNA"/>
</dbReference>
<dbReference type="SUPFAM" id="SSF50494">
    <property type="entry name" value="Trypsin-like serine proteases"/>
    <property type="match status" value="1"/>
</dbReference>
<feature type="chain" id="PRO_5026002882" description="Peptidase S1 domain-containing protein" evidence="1">
    <location>
        <begin position="26"/>
        <end position="279"/>
    </location>
</feature>
<dbReference type="AlphaFoldDB" id="A0A6H5GAL2"/>
<dbReference type="Proteomes" id="UP000479000">
    <property type="component" value="Unassembled WGS sequence"/>
</dbReference>
<evidence type="ECO:0008006" key="4">
    <source>
        <dbReference type="Google" id="ProtNLM"/>
    </source>
</evidence>
<keyword evidence="3" id="KW-1185">Reference proteome</keyword>
<sequence length="279" mass="31234">MSFVKMLRRLISLAILCCIIRYSTGDEELCGLNALSPFSYMVKLVVNNEIIAHGSILVSRAVLTVCSRFHRPGKTANINATAGRIESASVETNYRIIQCEQVRHVLFLDCHPKSVDDPGFKEFDWAIAVLEKPFDVDNMGFHPRLPFPTSPSALVWMIRAMDRPNAGDCDLVIFADNYQTKPRVVENTAATMIPFSDCIEDRCYSHQSKASARGKKDCEKYFESVANSSFYLCAYSTVSPILTEVILKGRTHQESIQWHLGAPLICEGMTLGITREVIS</sequence>
<feature type="signal peptide" evidence="1">
    <location>
        <begin position="1"/>
        <end position="25"/>
    </location>
</feature>
<dbReference type="Gene3D" id="2.40.10.10">
    <property type="entry name" value="Trypsin-like serine proteases"/>
    <property type="match status" value="1"/>
</dbReference>
<organism evidence="2 3">
    <name type="scientific">Nesidiocoris tenuis</name>
    <dbReference type="NCBI Taxonomy" id="355587"/>
    <lineage>
        <taxon>Eukaryota</taxon>
        <taxon>Metazoa</taxon>
        <taxon>Ecdysozoa</taxon>
        <taxon>Arthropoda</taxon>
        <taxon>Hexapoda</taxon>
        <taxon>Insecta</taxon>
        <taxon>Pterygota</taxon>
        <taxon>Neoptera</taxon>
        <taxon>Paraneoptera</taxon>
        <taxon>Hemiptera</taxon>
        <taxon>Heteroptera</taxon>
        <taxon>Panheteroptera</taxon>
        <taxon>Cimicomorpha</taxon>
        <taxon>Miridae</taxon>
        <taxon>Dicyphina</taxon>
        <taxon>Nesidiocoris</taxon>
    </lineage>
</organism>
<keyword evidence="1" id="KW-0732">Signal</keyword>
<evidence type="ECO:0000313" key="2">
    <source>
        <dbReference type="EMBL" id="CAA9998775.1"/>
    </source>
</evidence>
<dbReference type="InterPro" id="IPR043504">
    <property type="entry name" value="Peptidase_S1_PA_chymotrypsin"/>
</dbReference>
<protein>
    <recommendedName>
        <fullName evidence="4">Peptidase S1 domain-containing protein</fullName>
    </recommendedName>
</protein>
<dbReference type="InterPro" id="IPR009003">
    <property type="entry name" value="Peptidase_S1_PA"/>
</dbReference>
<evidence type="ECO:0000313" key="3">
    <source>
        <dbReference type="Proteomes" id="UP000479000"/>
    </source>
</evidence>
<reference evidence="2 3" key="1">
    <citation type="submission" date="2020-02" db="EMBL/GenBank/DDBJ databases">
        <authorList>
            <person name="Ferguson B K."/>
        </authorList>
    </citation>
    <scope>NUCLEOTIDE SEQUENCE [LARGE SCALE GENOMIC DNA]</scope>
</reference>
<evidence type="ECO:0000256" key="1">
    <source>
        <dbReference type="SAM" id="SignalP"/>
    </source>
</evidence>
<name>A0A6H5GAL2_9HEMI</name>